<dbReference type="AlphaFoldDB" id="A0A9W9TXD8"/>
<reference evidence="4" key="2">
    <citation type="journal article" date="2023" name="IMA Fungus">
        <title>Comparative genomic study of the Penicillium genus elucidates a diverse pangenome and 15 lateral gene transfer events.</title>
        <authorList>
            <person name="Petersen C."/>
            <person name="Sorensen T."/>
            <person name="Nielsen M.R."/>
            <person name="Sondergaard T.E."/>
            <person name="Sorensen J.L."/>
            <person name="Fitzpatrick D.A."/>
            <person name="Frisvad J.C."/>
            <person name="Nielsen K.L."/>
        </authorList>
    </citation>
    <scope>NUCLEOTIDE SEQUENCE</scope>
    <source>
        <strain evidence="4">IBT 19713</strain>
    </source>
</reference>
<dbReference type="RefSeq" id="XP_058334223.1">
    <property type="nucleotide sequence ID" value="XM_058471082.1"/>
</dbReference>
<dbReference type="EMBL" id="JAPQKS010000002">
    <property type="protein sequence ID" value="KAJ5246802.1"/>
    <property type="molecule type" value="Genomic_DNA"/>
</dbReference>
<dbReference type="Proteomes" id="UP001150941">
    <property type="component" value="Unassembled WGS sequence"/>
</dbReference>
<evidence type="ECO:0000259" key="3">
    <source>
        <dbReference type="Pfam" id="PF24554"/>
    </source>
</evidence>
<gene>
    <name evidence="4" type="ORF">N7468_001785</name>
</gene>
<feature type="compositionally biased region" description="Basic and acidic residues" evidence="2">
    <location>
        <begin position="290"/>
        <end position="303"/>
    </location>
</feature>
<feature type="compositionally biased region" description="Basic and acidic residues" evidence="2">
    <location>
        <begin position="350"/>
        <end position="360"/>
    </location>
</feature>
<sequence length="826" mass="91946">MASSPPLAASPAPSISSPISSPPLLATKVRRKPLPEHATPVTSTLYNPSPLSIEGDKPTFIPPPRPESLSSVEADSLTVPRNPNRFSRGRSAAQPLQIDTSANAAFLRSVVEDDDDDEEGADYFDDEYENQFTNGIGTPLHSRLVSEPFIPVLNSPPPTQRRATSMALHTLNQPPPLKIDLNARSMSMGPDPRQPKTPGNKISSFFGWKGNANGNPHGQTKVATSPGGESTSTEISDGGRSPMPSPMPPLANEAMFASKLSDVENELREISSELAGSIRREMELEDLIERLQSEGPDANRRTSDYFSDSGTGSIRNPSDAGRASVEDIEKIRRAAEQERAQLKVEMSQKLQDERMKRTASESHVQILENQVQQLRRDRVENSDLASKTSSLERALEDTKRKLLEERQSKDNFEDLLTAMRVELEQLRNDRDMLRQGKPPPSEMQRLIEEIEALKIENASLAQLQGKRNSIMGLSRSNSLARKPSGLSRSNSVSGREREQQTGESLVDQIKNIEAQRDALHRTLKSLLDRHDLQAREFEKRAPDSSRRPGYEREVQGLREDVNHLRMRAEDALDGKWQCEKNLAGLKMDLDRAEQETSSLRALLEEDNAVLESGGEGFAEVIATSSTLQAAYQQLQADRQQAEASGVGADFDRANQLAGLVQQQLQINSSLRSRLESEINKGERDQKISIDRITALQCRMKQLEDTVLAAQNHAEEEMSRHEDEIRQMKESHNAQLHALSRLDKTTSGDGIPLADAVQAYVLEKRVKDLEKVLREADMEMEEVIGQMNRAQADVAQLQSDRDDALRQTRQLQADIEAERESLRALMG</sequence>
<feature type="domain" description="DUF7603" evidence="3">
    <location>
        <begin position="581"/>
        <end position="704"/>
    </location>
</feature>
<feature type="coiled-coil region" evidence="1">
    <location>
        <begin position="758"/>
        <end position="824"/>
    </location>
</feature>
<comment type="caution">
    <text evidence="4">The sequence shown here is derived from an EMBL/GenBank/DDBJ whole genome shotgun (WGS) entry which is preliminary data.</text>
</comment>
<protein>
    <recommendedName>
        <fullName evidence="3">DUF7603 domain-containing protein</fullName>
    </recommendedName>
</protein>
<dbReference type="Pfam" id="PF24554">
    <property type="entry name" value="DUF7603"/>
    <property type="match status" value="1"/>
</dbReference>
<keyword evidence="5" id="KW-1185">Reference proteome</keyword>
<reference evidence="4" key="1">
    <citation type="submission" date="2022-11" db="EMBL/GenBank/DDBJ databases">
        <authorList>
            <person name="Petersen C."/>
        </authorList>
    </citation>
    <scope>NUCLEOTIDE SEQUENCE</scope>
    <source>
        <strain evidence="4">IBT 19713</strain>
    </source>
</reference>
<feature type="compositionally biased region" description="Polar residues" evidence="2">
    <location>
        <begin position="40"/>
        <end position="50"/>
    </location>
</feature>
<feature type="compositionally biased region" description="Polar residues" evidence="2">
    <location>
        <begin position="68"/>
        <end position="85"/>
    </location>
</feature>
<feature type="compositionally biased region" description="Polar residues" evidence="2">
    <location>
        <begin position="212"/>
        <end position="235"/>
    </location>
</feature>
<evidence type="ECO:0000256" key="2">
    <source>
        <dbReference type="SAM" id="MobiDB-lite"/>
    </source>
</evidence>
<accession>A0A9W9TXD8</accession>
<feature type="compositionally biased region" description="Polar residues" evidence="2">
    <location>
        <begin position="304"/>
        <end position="316"/>
    </location>
</feature>
<feature type="coiled-coil region" evidence="1">
    <location>
        <begin position="692"/>
        <end position="730"/>
    </location>
</feature>
<evidence type="ECO:0000256" key="1">
    <source>
        <dbReference type="SAM" id="Coils"/>
    </source>
</evidence>
<dbReference type="InterPro" id="IPR056023">
    <property type="entry name" value="DUF7603"/>
</dbReference>
<feature type="region of interest" description="Disordered" evidence="2">
    <location>
        <begin position="290"/>
        <end position="327"/>
    </location>
</feature>
<feature type="region of interest" description="Disordered" evidence="2">
    <location>
        <begin position="474"/>
        <end position="504"/>
    </location>
</feature>
<feature type="region of interest" description="Disordered" evidence="2">
    <location>
        <begin position="339"/>
        <end position="362"/>
    </location>
</feature>
<dbReference type="GeneID" id="83198385"/>
<dbReference type="OrthoDB" id="5395440at2759"/>
<feature type="region of interest" description="Disordered" evidence="2">
    <location>
        <begin position="1"/>
        <end position="97"/>
    </location>
</feature>
<proteinExistence type="predicted"/>
<feature type="coiled-coil region" evidence="1">
    <location>
        <begin position="575"/>
        <end position="644"/>
    </location>
</feature>
<keyword evidence="1" id="KW-0175">Coiled coil</keyword>
<evidence type="ECO:0000313" key="5">
    <source>
        <dbReference type="Proteomes" id="UP001150941"/>
    </source>
</evidence>
<name>A0A9W9TXD8_9EURO</name>
<organism evidence="4 5">
    <name type="scientific">Penicillium chermesinum</name>
    <dbReference type="NCBI Taxonomy" id="63820"/>
    <lineage>
        <taxon>Eukaryota</taxon>
        <taxon>Fungi</taxon>
        <taxon>Dikarya</taxon>
        <taxon>Ascomycota</taxon>
        <taxon>Pezizomycotina</taxon>
        <taxon>Eurotiomycetes</taxon>
        <taxon>Eurotiomycetidae</taxon>
        <taxon>Eurotiales</taxon>
        <taxon>Aspergillaceae</taxon>
        <taxon>Penicillium</taxon>
    </lineage>
</organism>
<feature type="region of interest" description="Disordered" evidence="2">
    <location>
        <begin position="167"/>
        <end position="251"/>
    </location>
</feature>
<feature type="compositionally biased region" description="Low complexity" evidence="2">
    <location>
        <begin position="1"/>
        <end position="26"/>
    </location>
</feature>
<evidence type="ECO:0000313" key="4">
    <source>
        <dbReference type="EMBL" id="KAJ5246802.1"/>
    </source>
</evidence>